<evidence type="ECO:0000256" key="1">
    <source>
        <dbReference type="ARBA" id="ARBA00004571"/>
    </source>
</evidence>
<dbReference type="PROSITE" id="PS52016">
    <property type="entry name" value="TONB_DEPENDENT_REC_3"/>
    <property type="match status" value="1"/>
</dbReference>
<dbReference type="Pfam" id="PF07715">
    <property type="entry name" value="Plug"/>
    <property type="match status" value="1"/>
</dbReference>
<dbReference type="HOGENOM" id="CLU_004317_0_1_10"/>
<feature type="region of interest" description="Disordered" evidence="9">
    <location>
        <begin position="249"/>
        <end position="268"/>
    </location>
</feature>
<dbReference type="Proteomes" id="UP000033047">
    <property type="component" value="Unassembled WGS sequence"/>
</dbReference>
<evidence type="ECO:0000256" key="4">
    <source>
        <dbReference type="ARBA" id="ARBA00022692"/>
    </source>
</evidence>
<evidence type="ECO:0000256" key="2">
    <source>
        <dbReference type="ARBA" id="ARBA00022448"/>
    </source>
</evidence>
<dbReference type="Gene3D" id="2.170.130.10">
    <property type="entry name" value="TonB-dependent receptor, plug domain"/>
    <property type="match status" value="1"/>
</dbReference>
<proteinExistence type="inferred from homology"/>
<feature type="signal peptide" evidence="10">
    <location>
        <begin position="1"/>
        <end position="24"/>
    </location>
</feature>
<evidence type="ECO:0000256" key="5">
    <source>
        <dbReference type="ARBA" id="ARBA00022729"/>
    </source>
</evidence>
<dbReference type="InterPro" id="IPR036942">
    <property type="entry name" value="Beta-barrel_TonB_sf"/>
</dbReference>
<keyword evidence="5 10" id="KW-0732">Signal</keyword>
<organism evidence="12 13">
    <name type="scientific">Parabacteroides goldsteinii DSM 19448 = WAL 12034</name>
    <dbReference type="NCBI Taxonomy" id="927665"/>
    <lineage>
        <taxon>Bacteria</taxon>
        <taxon>Pseudomonadati</taxon>
        <taxon>Bacteroidota</taxon>
        <taxon>Bacteroidia</taxon>
        <taxon>Bacteroidales</taxon>
        <taxon>Tannerellaceae</taxon>
        <taxon>Parabacteroides</taxon>
    </lineage>
</organism>
<dbReference type="Gene3D" id="2.60.40.1120">
    <property type="entry name" value="Carboxypeptidase-like, regulatory domain"/>
    <property type="match status" value="1"/>
</dbReference>
<keyword evidence="2 8" id="KW-0813">Transport</keyword>
<dbReference type="PANTHER" id="PTHR30069">
    <property type="entry name" value="TONB-DEPENDENT OUTER MEMBRANE RECEPTOR"/>
    <property type="match status" value="1"/>
</dbReference>
<evidence type="ECO:0000313" key="13">
    <source>
        <dbReference type="Proteomes" id="UP000033047"/>
    </source>
</evidence>
<sequence>MWTNSKLIRSLMISVLLGAAGTIAANPTGPETMVVQQGNKVTGLVEDQMGPVAGASVVVKGTTIGTITDSYGKFTLDNVRRGAVIVISFVGLATQEITWNGQSILNVKLSDATQDLDEVVVVAYGTAKKSTFTGSASVVKAEKLEKIMGSGFAEALQGMSAGVNVVNVQGNPGADARVEIRGIASMSGKADPLYIVDGMPYDGKLNQINPTDIESMTVLKDAAATSLYGSRAANGVVMITTKRGKSEKPRINFRGGWGTSDNAVKNPKKADPYQQLENTWYALYYDALLYDGMNMQQAGDYASSQALTKQVKATKDSNGNLIYVTPFRHINENYVLHDGNGNPYMNPNLEYVWDEDDWDVYKAIFSRKLRQDYSVDISGQANGGKTAYFFSGGYLDDQGYGNRQYYKRYSFRTNLSTELFDWWKVAGSLSYSRHRQNLSGGASRAANFTTTLSSPWLRNEDNTGWVVSEKTGERMYSYGKYTNNFFGAHILNNSGDYWDNPNDDSFDNNMGHILSAQVNTEFTLPFNLKFRSALNIDDYWYRTMQYTSAVHGSGQTAPYGISILADGGYASRYNFNKRSTTWNNVLSGEWVIGDHTISGLVGHEWYTWDSHYEQGWGEGIMELGKYELSNTTKNFGVSGGRDKYSLLSFFGKVDYNFLNKYYLSASLREDGSSRFSSDHRWGTFWSTGGSWRISKEGFMEDLKWIDNLSLRGSYGTTGNDKLIVRESNGKAGDEVLYGYQGTYESDDLYLKSGLKPSTYPTPDLKWESNQQWNIGLDFSVFNRLSGTVEYYSRTSHDLLYYKELPLSAQVGSASGYNMNIGDLRNSGIEITLNANILTTKDFRWDIDANMSTLKNEVTYLPTGPYTYSGTACTYKMEEGKSLYEFIAPQYDGVNPETGVPGWLIRDGNGGWKRTEKQEEVTTDDFVYCGSAIPKVFGAITNNFQFKGIDLSFMFYYSYGSKISDYTYKERIMNRPGVGVIQELVEDRWRQPGDTDVLIPRWSYNQYGATVKYADNFVFDNHYWRLRNLTLGYTLPKSLTRKALVENLRVYVTGNNLLTFGPAKKRYTDPETGIMGNSYNGNAETDNGIQGSRRLYMVGIQITL</sequence>
<dbReference type="InterPro" id="IPR012910">
    <property type="entry name" value="Plug_dom"/>
</dbReference>
<evidence type="ECO:0000313" key="12">
    <source>
        <dbReference type="EMBL" id="KKB59454.1"/>
    </source>
</evidence>
<evidence type="ECO:0000256" key="10">
    <source>
        <dbReference type="SAM" id="SignalP"/>
    </source>
</evidence>
<evidence type="ECO:0000256" key="3">
    <source>
        <dbReference type="ARBA" id="ARBA00022452"/>
    </source>
</evidence>
<keyword evidence="6 8" id="KW-0472">Membrane</keyword>
<dbReference type="NCBIfam" id="TIGR04057">
    <property type="entry name" value="SusC_RagA_signa"/>
    <property type="match status" value="1"/>
</dbReference>
<evidence type="ECO:0000256" key="9">
    <source>
        <dbReference type="SAM" id="MobiDB-lite"/>
    </source>
</evidence>
<dbReference type="SUPFAM" id="SSF56935">
    <property type="entry name" value="Porins"/>
    <property type="match status" value="1"/>
</dbReference>
<evidence type="ECO:0000256" key="6">
    <source>
        <dbReference type="ARBA" id="ARBA00023136"/>
    </source>
</evidence>
<dbReference type="InterPro" id="IPR037066">
    <property type="entry name" value="Plug_dom_sf"/>
</dbReference>
<feature type="domain" description="TonB-dependent receptor plug" evidence="11">
    <location>
        <begin position="129"/>
        <end position="236"/>
    </location>
</feature>
<dbReference type="STRING" id="927665.HMPREF1535_00538"/>
<evidence type="ECO:0000259" key="11">
    <source>
        <dbReference type="Pfam" id="PF07715"/>
    </source>
</evidence>
<accession>A0A0F5JP02</accession>
<dbReference type="GO" id="GO:0015344">
    <property type="term" value="F:siderophore uptake transmembrane transporter activity"/>
    <property type="evidence" value="ECO:0007669"/>
    <property type="project" value="TreeGrafter"/>
</dbReference>
<dbReference type="EMBL" id="AQHV01000002">
    <property type="protein sequence ID" value="KKB59454.1"/>
    <property type="molecule type" value="Genomic_DNA"/>
</dbReference>
<gene>
    <name evidence="12" type="ORF">HMPREF1535_00538</name>
</gene>
<feature type="chain" id="PRO_5002489814" evidence="10">
    <location>
        <begin position="25"/>
        <end position="1103"/>
    </location>
</feature>
<keyword evidence="4 8" id="KW-0812">Transmembrane</keyword>
<comment type="similarity">
    <text evidence="8">Belongs to the TonB-dependent receptor family.</text>
</comment>
<dbReference type="InterPro" id="IPR023996">
    <property type="entry name" value="TonB-dep_OMP_SusC/RagA"/>
</dbReference>
<name>A0A0F5JP02_9BACT</name>
<evidence type="ECO:0000256" key="7">
    <source>
        <dbReference type="ARBA" id="ARBA00023237"/>
    </source>
</evidence>
<keyword evidence="7 8" id="KW-0998">Cell outer membrane</keyword>
<dbReference type="InterPro" id="IPR008969">
    <property type="entry name" value="CarboxyPept-like_regulatory"/>
</dbReference>
<dbReference type="GO" id="GO:0009279">
    <property type="term" value="C:cell outer membrane"/>
    <property type="evidence" value="ECO:0007669"/>
    <property type="project" value="UniProtKB-SubCell"/>
</dbReference>
<dbReference type="Pfam" id="PF13715">
    <property type="entry name" value="CarbopepD_reg_2"/>
    <property type="match status" value="1"/>
</dbReference>
<dbReference type="InterPro" id="IPR039426">
    <property type="entry name" value="TonB-dep_rcpt-like"/>
</dbReference>
<comment type="caution">
    <text evidence="12">The sequence shown here is derived from an EMBL/GenBank/DDBJ whole genome shotgun (WGS) entry which is preliminary data.</text>
</comment>
<evidence type="ECO:0000256" key="8">
    <source>
        <dbReference type="PROSITE-ProRule" id="PRU01360"/>
    </source>
</evidence>
<dbReference type="Gene3D" id="2.40.170.20">
    <property type="entry name" value="TonB-dependent receptor, beta-barrel domain"/>
    <property type="match status" value="1"/>
</dbReference>
<dbReference type="InterPro" id="IPR023997">
    <property type="entry name" value="TonB-dep_OMP_SusC/RagA_CS"/>
</dbReference>
<dbReference type="PATRIC" id="fig|927665.4.peg.543"/>
<dbReference type="AlphaFoldDB" id="A0A0F5JP02"/>
<dbReference type="GO" id="GO:0044718">
    <property type="term" value="P:siderophore transmembrane transport"/>
    <property type="evidence" value="ECO:0007669"/>
    <property type="project" value="TreeGrafter"/>
</dbReference>
<dbReference type="PANTHER" id="PTHR30069:SF29">
    <property type="entry name" value="HEMOGLOBIN AND HEMOGLOBIN-HAPTOGLOBIN-BINDING PROTEIN 1-RELATED"/>
    <property type="match status" value="1"/>
</dbReference>
<protein>
    <submittedName>
        <fullName evidence="12">SusC/RagA family TonB-linked outer membrane protein</fullName>
    </submittedName>
</protein>
<dbReference type="NCBIfam" id="TIGR04056">
    <property type="entry name" value="OMP_RagA_SusC"/>
    <property type="match status" value="1"/>
</dbReference>
<comment type="subcellular location">
    <subcellularLocation>
        <location evidence="1 8">Cell outer membrane</location>
        <topology evidence="1 8">Multi-pass membrane protein</topology>
    </subcellularLocation>
</comment>
<reference evidence="12 13" key="1">
    <citation type="submission" date="2013-04" db="EMBL/GenBank/DDBJ databases">
        <title>The Genome Sequence of Parabacteroides goldsteinii DSM 19448.</title>
        <authorList>
            <consortium name="The Broad Institute Genomics Platform"/>
            <person name="Earl A."/>
            <person name="Ward D."/>
            <person name="Feldgarden M."/>
            <person name="Gevers D."/>
            <person name="Martens E."/>
            <person name="Sakamoto M."/>
            <person name="Benno Y."/>
            <person name="Song Y."/>
            <person name="Liu C."/>
            <person name="Lee J."/>
            <person name="Bolanos M."/>
            <person name="Vaisanen M.L."/>
            <person name="Finegold S.M."/>
            <person name="Walker B."/>
            <person name="Young S."/>
            <person name="Zeng Q."/>
            <person name="Gargeya S."/>
            <person name="Fitzgerald M."/>
            <person name="Haas B."/>
            <person name="Abouelleil A."/>
            <person name="Allen A.W."/>
            <person name="Alvarado L."/>
            <person name="Arachchi H.M."/>
            <person name="Berlin A.M."/>
            <person name="Chapman S.B."/>
            <person name="Gainer-Dewar J."/>
            <person name="Goldberg J."/>
            <person name="Griggs A."/>
            <person name="Gujja S."/>
            <person name="Hansen M."/>
            <person name="Howarth C."/>
            <person name="Imamovic A."/>
            <person name="Ireland A."/>
            <person name="Larimer J."/>
            <person name="McCowan C."/>
            <person name="Murphy C."/>
            <person name="Pearson M."/>
            <person name="Poon T.W."/>
            <person name="Priest M."/>
            <person name="Roberts A."/>
            <person name="Saif S."/>
            <person name="Shea T."/>
            <person name="Sisk P."/>
            <person name="Sykes S."/>
            <person name="Wortman J."/>
            <person name="Nusbaum C."/>
            <person name="Birren B."/>
        </authorList>
    </citation>
    <scope>NUCLEOTIDE SEQUENCE [LARGE SCALE GENOMIC DNA]</scope>
    <source>
        <strain evidence="12 13">DSM 19448</strain>
    </source>
</reference>
<dbReference type="SUPFAM" id="SSF49464">
    <property type="entry name" value="Carboxypeptidase regulatory domain-like"/>
    <property type="match status" value="1"/>
</dbReference>
<keyword evidence="3 8" id="KW-1134">Transmembrane beta strand</keyword>